<dbReference type="Proteomes" id="UP000012488">
    <property type="component" value="Chromosome"/>
</dbReference>
<dbReference type="EMBL" id="CP043538">
    <property type="protein sequence ID" value="QGY00851.1"/>
    <property type="molecule type" value="Genomic_DNA"/>
</dbReference>
<gene>
    <name evidence="3" type="ORF">MMSR116_02220</name>
</gene>
<dbReference type="PANTHER" id="PTHR33606">
    <property type="entry name" value="PROTEIN YCII"/>
    <property type="match status" value="1"/>
</dbReference>
<dbReference type="Gene3D" id="3.30.70.1060">
    <property type="entry name" value="Dimeric alpha+beta barrel"/>
    <property type="match status" value="1"/>
</dbReference>
<evidence type="ECO:0000313" key="3">
    <source>
        <dbReference type="EMBL" id="QGY00851.1"/>
    </source>
</evidence>
<dbReference type="Pfam" id="PF03795">
    <property type="entry name" value="YCII"/>
    <property type="match status" value="1"/>
</dbReference>
<dbReference type="InterPro" id="IPR011008">
    <property type="entry name" value="Dimeric_a/b-barrel"/>
</dbReference>
<name>A0A6B9FAQ3_9HYPH</name>
<dbReference type="PANTHER" id="PTHR33606:SF3">
    <property type="entry name" value="PROTEIN YCII"/>
    <property type="match status" value="1"/>
</dbReference>
<dbReference type="InterPro" id="IPR051807">
    <property type="entry name" value="Sec-metab_biosynth-assoc"/>
</dbReference>
<reference evidence="3 4" key="2">
    <citation type="journal article" date="2013" name="Genome Announc.">
        <title>Draft Genome Sequence of Methylobacterium mesophilicum Strain SR1.6/6, Isolated from Citrus sinensis.</title>
        <authorList>
            <person name="Marinho Almeida D."/>
            <person name="Dini-Andreote F."/>
            <person name="Camargo Neves A.A."/>
            <person name="Juca Ramos R.T."/>
            <person name="Andreote F.D."/>
            <person name="Carneiro A.R."/>
            <person name="Oliveira de Souza Lima A."/>
            <person name="Caracciolo Gomes de Sa P.H."/>
            <person name="Ribeiro Barbosa M.S."/>
            <person name="Araujo W.L."/>
            <person name="Silva A."/>
        </authorList>
    </citation>
    <scope>NUCLEOTIDE SEQUENCE [LARGE SCALE GENOMIC DNA]</scope>
    <source>
        <strain evidence="3 4">SR1.6/6</strain>
    </source>
</reference>
<dbReference type="OrthoDB" id="2293521at2"/>
<sequence>MQYVIVARDAPSALERRLAARGTHMEGIRARKQVGEIVDGGAILDEDGHMVGSIVMCEFPDRASLDAYLADEIYAREKIWDDIQIYPFRRVDWSALMGQTV</sequence>
<evidence type="ECO:0000313" key="4">
    <source>
        <dbReference type="Proteomes" id="UP000012488"/>
    </source>
</evidence>
<organism evidence="3 4">
    <name type="scientific">Methylobacterium mesophilicum SR1.6/6</name>
    <dbReference type="NCBI Taxonomy" id="908290"/>
    <lineage>
        <taxon>Bacteria</taxon>
        <taxon>Pseudomonadati</taxon>
        <taxon>Pseudomonadota</taxon>
        <taxon>Alphaproteobacteria</taxon>
        <taxon>Hyphomicrobiales</taxon>
        <taxon>Methylobacteriaceae</taxon>
        <taxon>Methylobacterium</taxon>
    </lineage>
</organism>
<evidence type="ECO:0000256" key="1">
    <source>
        <dbReference type="ARBA" id="ARBA00007689"/>
    </source>
</evidence>
<accession>A0A6B9FAQ3</accession>
<dbReference type="AlphaFoldDB" id="A0A6B9FAQ3"/>
<reference evidence="3 4" key="1">
    <citation type="journal article" date="2012" name="Genet. Mol. Biol.">
        <title>Analysis of 16S rRNA and mxaF genes revealing insights into Methylobacterium niche-specific plant association.</title>
        <authorList>
            <person name="Dourado M.N."/>
            <person name="Andreote F.D."/>
            <person name="Dini-Andreote F."/>
            <person name="Conti R."/>
            <person name="Araujo J.M."/>
            <person name="Araujo W.L."/>
        </authorList>
    </citation>
    <scope>NUCLEOTIDE SEQUENCE [LARGE SCALE GENOMIC DNA]</scope>
    <source>
        <strain evidence="3 4">SR1.6/6</strain>
    </source>
</reference>
<dbReference type="InterPro" id="IPR005545">
    <property type="entry name" value="YCII"/>
</dbReference>
<dbReference type="KEGG" id="mmes:MMSR116_02220"/>
<comment type="similarity">
    <text evidence="1">Belongs to the YciI family.</text>
</comment>
<dbReference type="SUPFAM" id="SSF54909">
    <property type="entry name" value="Dimeric alpha+beta barrel"/>
    <property type="match status" value="1"/>
</dbReference>
<evidence type="ECO:0000259" key="2">
    <source>
        <dbReference type="Pfam" id="PF03795"/>
    </source>
</evidence>
<proteinExistence type="inferred from homology"/>
<protein>
    <recommendedName>
        <fullName evidence="2">YCII-related domain-containing protein</fullName>
    </recommendedName>
</protein>
<dbReference type="RefSeq" id="WP_010686482.1">
    <property type="nucleotide sequence ID" value="NZ_CP043538.1"/>
</dbReference>
<feature type="domain" description="YCII-related" evidence="2">
    <location>
        <begin position="1"/>
        <end position="89"/>
    </location>
</feature>